<dbReference type="PROSITE" id="PS51257">
    <property type="entry name" value="PROKAR_LIPOPROTEIN"/>
    <property type="match status" value="1"/>
</dbReference>
<keyword evidence="2" id="KW-1133">Transmembrane helix</keyword>
<accession>A0A517QP82</accession>
<feature type="signal peptide" evidence="3">
    <location>
        <begin position="1"/>
        <end position="21"/>
    </location>
</feature>
<evidence type="ECO:0000256" key="2">
    <source>
        <dbReference type="SAM" id="Phobius"/>
    </source>
</evidence>
<feature type="compositionally biased region" description="Polar residues" evidence="1">
    <location>
        <begin position="1932"/>
        <end position="1951"/>
    </location>
</feature>
<keyword evidence="2" id="KW-0812">Transmembrane</keyword>
<feature type="chain" id="PRO_5021999105" evidence="3">
    <location>
        <begin position="22"/>
        <end position="1958"/>
    </location>
</feature>
<evidence type="ECO:0000256" key="3">
    <source>
        <dbReference type="SAM" id="SignalP"/>
    </source>
</evidence>
<keyword evidence="5" id="KW-1185">Reference proteome</keyword>
<feature type="region of interest" description="Disordered" evidence="1">
    <location>
        <begin position="566"/>
        <end position="596"/>
    </location>
</feature>
<name>A0A517QP82_9PLAN</name>
<evidence type="ECO:0000313" key="4">
    <source>
        <dbReference type="EMBL" id="QDT33460.1"/>
    </source>
</evidence>
<organism evidence="4 5">
    <name type="scientific">Thalassoglobus polymorphus</name>
    <dbReference type="NCBI Taxonomy" id="2527994"/>
    <lineage>
        <taxon>Bacteria</taxon>
        <taxon>Pseudomonadati</taxon>
        <taxon>Planctomycetota</taxon>
        <taxon>Planctomycetia</taxon>
        <taxon>Planctomycetales</taxon>
        <taxon>Planctomycetaceae</taxon>
        <taxon>Thalassoglobus</taxon>
    </lineage>
</organism>
<protein>
    <submittedName>
        <fullName evidence="4">Uncharacterized protein</fullName>
    </submittedName>
</protein>
<feature type="transmembrane region" description="Helical" evidence="2">
    <location>
        <begin position="1898"/>
        <end position="1926"/>
    </location>
</feature>
<gene>
    <name evidence="4" type="ORF">Mal48_27130</name>
</gene>
<proteinExistence type="predicted"/>
<evidence type="ECO:0000313" key="5">
    <source>
        <dbReference type="Proteomes" id="UP000315724"/>
    </source>
</evidence>
<keyword evidence="3" id="KW-0732">Signal</keyword>
<evidence type="ECO:0000256" key="1">
    <source>
        <dbReference type="SAM" id="MobiDB-lite"/>
    </source>
</evidence>
<feature type="region of interest" description="Disordered" evidence="1">
    <location>
        <begin position="1932"/>
        <end position="1958"/>
    </location>
</feature>
<sequence precursor="true">MRSWNLYIFLVLLSCGQLSYGQLCWAQPASQDSQAAGKANSAQEVSTLSNSSNTKSHAVIESARYEAAFQNGDLTAGTFHWDLLHRGDQTASINISEVNLALRNLTSNAKPAVWGTTKNDTRLVVVRPSMQKITGDWSKHGKSYPGTHIFECQFPRATHTELVVSIPNGSQLFSSVGHVSSAPVPGQPGHSLWTVDLGRHQASTLRIVTDKNPTDSIIPKVTIDTIHVARQDGIFVQCHFLVDGLTKKTLSELEFLVPTTLVVQAVSSSGISLPFERDTKTPGLLRVTVPGVVTRGRLSLRIQGFQPVRWVRPQRFPLLKLRSSLETKRTANIRIESPLELHNIQAKGFFQTGLTNEPRGEVWRFEAFEESPQLIVDLGPPNYALRSDVHSLHHLDTPLPWVVSKISSIAKSGRMFTTTISIPEEWVVVAVDSLDVASEVSSWSVEQRLLSVTFKEPISAESSKTIEILARTEIPDFDSPRPLPVPVVQNATTKSIRSDWILPEAVEIDLTSTNQWNEVTTEFHLDQFWKKLQQRQIRSSHKLRSFFSSNANLAALPEVRLLPATGARGGHLSETDSDPASSVQQETEASEPSVLPTSRMSILTQAESLDHPVNPKLVHHATIEVFGQTTPEQLQLRLPENCLLSAVSIDGRSVTVYRDGERIRFPKGISAFSEVSVIYISTAEQKWLRQQCNIPLPVTELETTQFEWSLELPTKRTLTSVTLPDAVSDTRSRRYFFGPFSNRTDSSLDTELVQNGEVLAQTETSPSVSARGARTYHFHCLTSADSIQFESWDESRTQNVAWAAFLACLLIGTGGRLLRSSVLRRLSPYWLLVLISFQMIAVNEWSLIGGAMLIGSFLSVLLPVEFLRIPENQPSKKIIPNFATASLFVIALLASSLQTQDVSAQREVVNSADSTIPYLLRLVRYELIQTTPSNLYRAHLEVLTPASATETLVELKFQGVVFQSGAECLIDGNVQSLIPSIDGQGVIVKIQNTPESPSSSFDTEWERHTVEFDLNFRQEVSSSIRSSIPRIIDATLTLPEAVDVEAVTRMGEVLSSQSESTVLSVGPVQNFAMPASAEQPVEERLNFYTLLNISSARITGQLYLEPVDAASFEEIVLQLPPKLLVSQVSGHSVAQWFQSVDENGQRHLVVESKNNSSSETIVISFSLPILVNQVGELVVPKLDWSAGMKTQVLGLKTPPGISVEPVENQPTLQYLMAEAWPQNDAFGRSRPVQILEMKANNVLRLRLAESHPESSYSAFEKINVSQSSLEWSADVDIEVQRLPTFVHEFQIDGGVRINSVHSRLPGEETVFRFHQKGDRVSVFIPGGQLGLRKLELAGEGRFSSEIFRSLPELRLNDSKILERSLTIQDKTNWDIELKMPGGTTVTELAMKPEEFNSPRTIGTFRSESQLRPTQIRLQPPPSATRVDVASRLHVGNNDYWALVQLLRFSGEQTPLKSVTFSVPKAYENVRISPSYFRKTTNEMSQTIEYTIQIPERFSDGVSIQVSSRFPDEMKQILEKNSTSAVAVDVPRILISSARTASQFFFMNENRTVAFPSAGVLEVQSKNLPEWIPLQWKDAISHANLHGFQLLEDSLFLSPLRMDQGIQQAKIQYSETAVWPQASGELRGVTRLWVTGSESVHCPLPFQLSVEVDHVYLADGTEIPILGSGAERSARLELDDSVSAIMVHWTSTSPSTNQIQVPLLENMKTNIPHLLGVVETGELHASKRKQAELDQIDVWIFRWKSLLEISKSLQSPLPLESALQKELRECQGRIQEIASKNVLTLEQTEAIERYRKEWASILKDLTISADSVTANSQRTDSSFGQLFDVHNDFQNIQWVTSDQSEAGEIQLSTMWTWPQWLLWFSKILFVCLAGYLLIMFQYQLKQLAKWIEQNSPVTLLVVAIFWFLFLDPQIVSFVCVCLALFLYRSKVTGRTSGGSDQSASTSEISVQPTGPGASH</sequence>
<keyword evidence="2" id="KW-0472">Membrane</keyword>
<dbReference type="EMBL" id="CP036267">
    <property type="protein sequence ID" value="QDT33460.1"/>
    <property type="molecule type" value="Genomic_DNA"/>
</dbReference>
<dbReference type="RefSeq" id="WP_145199791.1">
    <property type="nucleotide sequence ID" value="NZ_CP036267.1"/>
</dbReference>
<dbReference type="KEGG" id="tpol:Mal48_27130"/>
<reference evidence="4 5" key="1">
    <citation type="submission" date="2019-02" db="EMBL/GenBank/DDBJ databases">
        <title>Deep-cultivation of Planctomycetes and their phenomic and genomic characterization uncovers novel biology.</title>
        <authorList>
            <person name="Wiegand S."/>
            <person name="Jogler M."/>
            <person name="Boedeker C."/>
            <person name="Pinto D."/>
            <person name="Vollmers J."/>
            <person name="Rivas-Marin E."/>
            <person name="Kohn T."/>
            <person name="Peeters S.H."/>
            <person name="Heuer A."/>
            <person name="Rast P."/>
            <person name="Oberbeckmann S."/>
            <person name="Bunk B."/>
            <person name="Jeske O."/>
            <person name="Meyerdierks A."/>
            <person name="Storesund J.E."/>
            <person name="Kallscheuer N."/>
            <person name="Luecker S."/>
            <person name="Lage O.M."/>
            <person name="Pohl T."/>
            <person name="Merkel B.J."/>
            <person name="Hornburger P."/>
            <person name="Mueller R.-W."/>
            <person name="Bruemmer F."/>
            <person name="Labrenz M."/>
            <person name="Spormann A.M."/>
            <person name="Op den Camp H."/>
            <person name="Overmann J."/>
            <person name="Amann R."/>
            <person name="Jetten M.S.M."/>
            <person name="Mascher T."/>
            <person name="Medema M.H."/>
            <person name="Devos D.P."/>
            <person name="Kaster A.-K."/>
            <person name="Ovreas L."/>
            <person name="Rohde M."/>
            <person name="Galperin M.Y."/>
            <person name="Jogler C."/>
        </authorList>
    </citation>
    <scope>NUCLEOTIDE SEQUENCE [LARGE SCALE GENOMIC DNA]</scope>
    <source>
        <strain evidence="4 5">Mal48</strain>
    </source>
</reference>
<dbReference type="OrthoDB" id="239702at2"/>
<feature type="transmembrane region" description="Helical" evidence="2">
    <location>
        <begin position="1859"/>
        <end position="1877"/>
    </location>
</feature>
<feature type="compositionally biased region" description="Polar residues" evidence="1">
    <location>
        <begin position="578"/>
        <end position="587"/>
    </location>
</feature>
<dbReference type="Proteomes" id="UP000315724">
    <property type="component" value="Chromosome"/>
</dbReference>